<dbReference type="Gene3D" id="3.40.109.10">
    <property type="entry name" value="NADH Oxidase"/>
    <property type="match status" value="1"/>
</dbReference>
<protein>
    <submittedName>
        <fullName evidence="7">Nitroreductase</fullName>
    </submittedName>
</protein>
<evidence type="ECO:0000256" key="1">
    <source>
        <dbReference type="ARBA" id="ARBA00001917"/>
    </source>
</evidence>
<dbReference type="Pfam" id="PF00881">
    <property type="entry name" value="Nitroreductase"/>
    <property type="match status" value="2"/>
</dbReference>
<dbReference type="EMBL" id="CM001167">
    <property type="protein sequence ID" value="EGJ71494.1"/>
    <property type="molecule type" value="Genomic_DNA"/>
</dbReference>
<evidence type="ECO:0000256" key="3">
    <source>
        <dbReference type="ARBA" id="ARBA00022630"/>
    </source>
</evidence>
<dbReference type="SUPFAM" id="SSF55469">
    <property type="entry name" value="FMN-dependent nitroreductase-like"/>
    <property type="match status" value="1"/>
</dbReference>
<evidence type="ECO:0000256" key="4">
    <source>
        <dbReference type="ARBA" id="ARBA00022643"/>
    </source>
</evidence>
<organism evidence="7 8">
    <name type="scientific">Bacteroides coprosuis DSM 18011</name>
    <dbReference type="NCBI Taxonomy" id="679937"/>
    <lineage>
        <taxon>Bacteria</taxon>
        <taxon>Pseudomonadati</taxon>
        <taxon>Bacteroidota</taxon>
        <taxon>Bacteroidia</taxon>
        <taxon>Bacteroidales</taxon>
        <taxon>Bacteroidaceae</taxon>
        <taxon>Bacteroides</taxon>
    </lineage>
</organism>
<keyword evidence="4" id="KW-0288">FMN</keyword>
<dbReference type="STRING" id="679937.Bcop_1295"/>
<keyword evidence="8" id="KW-1185">Reference proteome</keyword>
<dbReference type="HOGENOM" id="CLU_070764_7_3_10"/>
<evidence type="ECO:0000259" key="6">
    <source>
        <dbReference type="Pfam" id="PF00881"/>
    </source>
</evidence>
<dbReference type="Proteomes" id="UP000018439">
    <property type="component" value="Chromosome"/>
</dbReference>
<keyword evidence="5" id="KW-0560">Oxidoreductase</keyword>
<sequence length="168" mass="19057">MDAIFHRRSIRKYVNEAVSDEKIHKILLAGMSAPNAFATYEWNFLVIKSAEGKKKMLEAQPWAKSSENADTLILVCGDSSKEKNEMLLVQNCSAAMENMLIEATYLDLGSLWLGVYGSDEIVRDIRKAYNVPKHLIPIGVVVIGQTVQDRKPHDQFYKDQVHVESFKK</sequence>
<accession>F3ZNF4</accession>
<dbReference type="OrthoDB" id="9812105at2"/>
<evidence type="ECO:0000313" key="8">
    <source>
        <dbReference type="Proteomes" id="UP000018439"/>
    </source>
</evidence>
<name>F3ZNF4_9BACE</name>
<evidence type="ECO:0000256" key="2">
    <source>
        <dbReference type="ARBA" id="ARBA00007118"/>
    </source>
</evidence>
<feature type="domain" description="Nitroreductase" evidence="6">
    <location>
        <begin position="5"/>
        <end position="65"/>
    </location>
</feature>
<dbReference type="InterPro" id="IPR029479">
    <property type="entry name" value="Nitroreductase"/>
</dbReference>
<dbReference type="PANTHER" id="PTHR43673:SF2">
    <property type="entry name" value="NITROREDUCTASE"/>
    <property type="match status" value="1"/>
</dbReference>
<dbReference type="AlphaFoldDB" id="F3ZNF4"/>
<dbReference type="InterPro" id="IPR000415">
    <property type="entry name" value="Nitroreductase-like"/>
</dbReference>
<evidence type="ECO:0000256" key="5">
    <source>
        <dbReference type="ARBA" id="ARBA00023002"/>
    </source>
</evidence>
<comment type="cofactor">
    <cofactor evidence="1">
        <name>FMN</name>
        <dbReference type="ChEBI" id="CHEBI:58210"/>
    </cofactor>
</comment>
<evidence type="ECO:0000313" key="7">
    <source>
        <dbReference type="EMBL" id="EGJ71494.1"/>
    </source>
</evidence>
<keyword evidence="3" id="KW-0285">Flavoprotein</keyword>
<gene>
    <name evidence="7" type="ORF">Bcop_1295</name>
</gene>
<dbReference type="eggNOG" id="COG0778">
    <property type="taxonomic scope" value="Bacteria"/>
</dbReference>
<comment type="similarity">
    <text evidence="2">Belongs to the nitroreductase family.</text>
</comment>
<dbReference type="GO" id="GO:0016491">
    <property type="term" value="F:oxidoreductase activity"/>
    <property type="evidence" value="ECO:0007669"/>
    <property type="project" value="UniProtKB-KW"/>
</dbReference>
<dbReference type="PANTHER" id="PTHR43673">
    <property type="entry name" value="NAD(P)H NITROREDUCTASE YDGI-RELATED"/>
    <property type="match status" value="1"/>
</dbReference>
<proteinExistence type="inferred from homology"/>
<reference evidence="7 8" key="1">
    <citation type="journal article" date="2011" name="Stand. Genomic Sci.">
        <title>Non-contiguous finished genome sequence of Bacteroides coprosuis type strain (PC139).</title>
        <authorList>
            <person name="Land M."/>
            <person name="Held B."/>
            <person name="Gronow S."/>
            <person name="Abt B."/>
            <person name="Lucas S."/>
            <person name="Del Rio T.G."/>
            <person name="Nolan M."/>
            <person name="Tice H."/>
            <person name="Cheng J.F."/>
            <person name="Pitluck S."/>
            <person name="Liolios K."/>
            <person name="Pagani I."/>
            <person name="Ivanova N."/>
            <person name="Mavromatis K."/>
            <person name="Mikhailova N."/>
            <person name="Pati A."/>
            <person name="Tapia R."/>
            <person name="Han C."/>
            <person name="Goodwin L."/>
            <person name="Chen A."/>
            <person name="Palaniappan K."/>
            <person name="Hauser L."/>
            <person name="Brambilla E.M."/>
            <person name="Rohde M."/>
            <person name="Goker M."/>
            <person name="Detter J.C."/>
            <person name="Woyke T."/>
            <person name="Bristow J."/>
            <person name="Eisen J.A."/>
            <person name="Markowitz V."/>
            <person name="Hugenholtz P."/>
            <person name="Kyrpides N.C."/>
            <person name="Klenk H.P."/>
            <person name="Lapidus A."/>
        </authorList>
    </citation>
    <scope>NUCLEOTIDE SEQUENCE</scope>
    <source>
        <strain evidence="7 8">DSM 18011</strain>
    </source>
</reference>
<feature type="domain" description="Nitroreductase" evidence="6">
    <location>
        <begin position="68"/>
        <end position="144"/>
    </location>
</feature>